<dbReference type="Gene3D" id="3.40.30.10">
    <property type="entry name" value="Glutaredoxin"/>
    <property type="match status" value="1"/>
</dbReference>
<dbReference type="Pfam" id="PF00578">
    <property type="entry name" value="AhpC-TSA"/>
    <property type="match status" value="1"/>
</dbReference>
<feature type="domain" description="DUF5106" evidence="2">
    <location>
        <begin position="24"/>
        <end position="177"/>
    </location>
</feature>
<dbReference type="AlphaFoldDB" id="A0A644YUA0"/>
<evidence type="ECO:0000259" key="2">
    <source>
        <dbReference type="Pfam" id="PF17127"/>
    </source>
</evidence>
<dbReference type="GO" id="GO:0016209">
    <property type="term" value="F:antioxidant activity"/>
    <property type="evidence" value="ECO:0007669"/>
    <property type="project" value="InterPro"/>
</dbReference>
<dbReference type="SUPFAM" id="SSF52833">
    <property type="entry name" value="Thioredoxin-like"/>
    <property type="match status" value="1"/>
</dbReference>
<evidence type="ECO:0000313" key="3">
    <source>
        <dbReference type="EMBL" id="MPM31558.1"/>
    </source>
</evidence>
<gene>
    <name evidence="3" type="ORF">SDC9_78113</name>
</gene>
<dbReference type="Pfam" id="PF17127">
    <property type="entry name" value="DUF5106"/>
    <property type="match status" value="1"/>
</dbReference>
<dbReference type="InterPro" id="IPR036249">
    <property type="entry name" value="Thioredoxin-like_sf"/>
</dbReference>
<comment type="caution">
    <text evidence="3">The sequence shown here is derived from an EMBL/GenBank/DDBJ whole genome shotgun (WGS) entry which is preliminary data.</text>
</comment>
<reference evidence="3" key="1">
    <citation type="submission" date="2019-08" db="EMBL/GenBank/DDBJ databases">
        <authorList>
            <person name="Kucharzyk K."/>
            <person name="Murdoch R.W."/>
            <person name="Higgins S."/>
            <person name="Loffler F."/>
        </authorList>
    </citation>
    <scope>NUCLEOTIDE SEQUENCE</scope>
</reference>
<organism evidence="3">
    <name type="scientific">bioreactor metagenome</name>
    <dbReference type="NCBI Taxonomy" id="1076179"/>
    <lineage>
        <taxon>unclassified sequences</taxon>
        <taxon>metagenomes</taxon>
        <taxon>ecological metagenomes</taxon>
    </lineage>
</organism>
<proteinExistence type="predicted"/>
<evidence type="ECO:0008006" key="4">
    <source>
        <dbReference type="Google" id="ProtNLM"/>
    </source>
</evidence>
<accession>A0A644YUA0</accession>
<evidence type="ECO:0000259" key="1">
    <source>
        <dbReference type="Pfam" id="PF00578"/>
    </source>
</evidence>
<sequence length="313" mass="35929">MQNRLILLLFIAAITTGCGCNNNQSNSEKEQANNISNEQSSYLVIPEPPAMLDTESEKIDYLLTNYWANYNFNDSTLARKDNFTSKPLAMYFKIMSTASQSQFPKYLSNLVTELESADTVIFDKFTSLTEDLLYDPNSPIRCEIIYYRFTELLSKSKRVDNLVKDKYQQQRVMITKNQPGKQASNFTFTLKSGGVRSLYDLDADYLLLMFYHPDCHTCAETIAELKNSPFFTHKELKILAIFPERDEKLWRDKIGMIPEEWICGFDKAGVLEAKKLYDLRPSPSLYLLDKKKSVILKDARLDEIAGYLAGAIK</sequence>
<dbReference type="InterPro" id="IPR000866">
    <property type="entry name" value="AhpC/TSA"/>
</dbReference>
<dbReference type="PROSITE" id="PS51257">
    <property type="entry name" value="PROKAR_LIPOPROTEIN"/>
    <property type="match status" value="1"/>
</dbReference>
<protein>
    <recommendedName>
        <fullName evidence="4">Thioredoxin domain-containing protein</fullName>
    </recommendedName>
</protein>
<dbReference type="GO" id="GO:0016491">
    <property type="term" value="F:oxidoreductase activity"/>
    <property type="evidence" value="ECO:0007669"/>
    <property type="project" value="InterPro"/>
</dbReference>
<dbReference type="InterPro" id="IPR033395">
    <property type="entry name" value="DUF5106"/>
</dbReference>
<name>A0A644YUA0_9ZZZZ</name>
<feature type="domain" description="Alkyl hydroperoxide reductase subunit C/ Thiol specific antioxidant" evidence="1">
    <location>
        <begin position="179"/>
        <end position="294"/>
    </location>
</feature>
<dbReference type="EMBL" id="VSSQ01006108">
    <property type="protein sequence ID" value="MPM31558.1"/>
    <property type="molecule type" value="Genomic_DNA"/>
</dbReference>